<evidence type="ECO:0000256" key="1">
    <source>
        <dbReference type="SAM" id="MobiDB-lite"/>
    </source>
</evidence>
<evidence type="ECO:0008006" key="4">
    <source>
        <dbReference type="Google" id="ProtNLM"/>
    </source>
</evidence>
<dbReference type="PANTHER" id="PTHR36978">
    <property type="entry name" value="P-LOOP CONTAINING NUCLEOTIDE TRIPHOSPHATE HYDROLASE"/>
    <property type="match status" value="1"/>
</dbReference>
<feature type="region of interest" description="Disordered" evidence="1">
    <location>
        <begin position="226"/>
        <end position="267"/>
    </location>
</feature>
<dbReference type="InterPro" id="IPR040632">
    <property type="entry name" value="Sulfotransfer_4"/>
</dbReference>
<dbReference type="AlphaFoldDB" id="C1GRV8"/>
<reference evidence="2 3" key="1">
    <citation type="journal article" date="2011" name="PLoS Genet.">
        <title>Comparative genomic analysis of human fungal pathogens causing paracoccidioidomycosis.</title>
        <authorList>
            <person name="Desjardins C.A."/>
            <person name="Champion M.D."/>
            <person name="Holder J.W."/>
            <person name="Muszewska A."/>
            <person name="Goldberg J."/>
            <person name="Bailao A.M."/>
            <person name="Brigido M.M."/>
            <person name="Ferreira M.E."/>
            <person name="Garcia A.M."/>
            <person name="Grynberg M."/>
            <person name="Gujja S."/>
            <person name="Heiman D.I."/>
            <person name="Henn M.R."/>
            <person name="Kodira C.D."/>
            <person name="Leon-Narvaez H."/>
            <person name="Longo L.V."/>
            <person name="Ma L.J."/>
            <person name="Malavazi I."/>
            <person name="Matsuo A.L."/>
            <person name="Morais F.V."/>
            <person name="Pereira M."/>
            <person name="Rodriguez-Brito S."/>
            <person name="Sakthikumar S."/>
            <person name="Salem-Izacc S.M."/>
            <person name="Sykes S.M."/>
            <person name="Teixeira M.M."/>
            <person name="Vallejo M.C."/>
            <person name="Walter M.E."/>
            <person name="Yandava C."/>
            <person name="Young S."/>
            <person name="Zeng Q."/>
            <person name="Zucker J."/>
            <person name="Felipe M.S."/>
            <person name="Goldman G.H."/>
            <person name="Haas B.J."/>
            <person name="McEwen J.G."/>
            <person name="Nino-Vega G."/>
            <person name="Puccia R."/>
            <person name="San-Blas G."/>
            <person name="Soares C.M."/>
            <person name="Birren B.W."/>
            <person name="Cuomo C.A."/>
        </authorList>
    </citation>
    <scope>NUCLEOTIDE SEQUENCE [LARGE SCALE GENOMIC DNA]</scope>
    <source>
        <strain evidence="3">ATCC MYA-826 / Pb01</strain>
    </source>
</reference>
<evidence type="ECO:0000313" key="3">
    <source>
        <dbReference type="Proteomes" id="UP000002059"/>
    </source>
</evidence>
<dbReference type="STRING" id="502779.C1GRV8"/>
<dbReference type="VEuPathDB" id="FungiDB:PAAG_01253"/>
<sequence length="267" mass="29338">MITKSVMEGHIPSTGSSSSIRVAPVKVLALGPPRTGSNSIQTALGQLGYQGTYHFPSSVHARPQDTQIWLDAFNAVFEGEGSFEKADCDRLFADCQAVVGRPCCAFAPQLIKAYPDAKVILNTRDIDEWFLSWIRLSQSNAAQEHEGNLGIDDPPKLAARELRYKILSAFFKGDFINNGKSAFRAQFNKIRELVPKHKLLIYDIKEGWGPLCEFLGKPVPSSPFPGHDKLEIFDEQPGGPCDEKAAKPKLLKSPVDTASESRVEIPG</sequence>
<dbReference type="SUPFAM" id="SSF52540">
    <property type="entry name" value="P-loop containing nucleoside triphosphate hydrolases"/>
    <property type="match status" value="1"/>
</dbReference>
<name>C1GRV8_PARBA</name>
<evidence type="ECO:0000313" key="2">
    <source>
        <dbReference type="EMBL" id="EEH38332.2"/>
    </source>
</evidence>
<dbReference type="HOGENOM" id="CLU_061199_0_1_1"/>
<dbReference type="eggNOG" id="ENOG502TA1T">
    <property type="taxonomic scope" value="Eukaryota"/>
</dbReference>
<organism evidence="2 3">
    <name type="scientific">Paracoccidioides lutzii (strain ATCC MYA-826 / Pb01)</name>
    <name type="common">Paracoccidioides brasiliensis</name>
    <dbReference type="NCBI Taxonomy" id="502779"/>
    <lineage>
        <taxon>Eukaryota</taxon>
        <taxon>Fungi</taxon>
        <taxon>Dikarya</taxon>
        <taxon>Ascomycota</taxon>
        <taxon>Pezizomycotina</taxon>
        <taxon>Eurotiomycetes</taxon>
        <taxon>Eurotiomycetidae</taxon>
        <taxon>Onygenales</taxon>
        <taxon>Ajellomycetaceae</taxon>
        <taxon>Paracoccidioides</taxon>
    </lineage>
</organism>
<dbReference type="Gene3D" id="3.40.50.300">
    <property type="entry name" value="P-loop containing nucleotide triphosphate hydrolases"/>
    <property type="match status" value="1"/>
</dbReference>
<dbReference type="PANTHER" id="PTHR36978:SF4">
    <property type="entry name" value="P-LOOP CONTAINING NUCLEOSIDE TRIPHOSPHATE HYDROLASE PROTEIN"/>
    <property type="match status" value="1"/>
</dbReference>
<keyword evidence="3" id="KW-1185">Reference proteome</keyword>
<accession>C1GRV8</accession>
<dbReference type="GeneID" id="9100132"/>
<dbReference type="Proteomes" id="UP000002059">
    <property type="component" value="Partially assembled WGS sequence"/>
</dbReference>
<dbReference type="EMBL" id="KN293993">
    <property type="protein sequence ID" value="EEH38332.2"/>
    <property type="molecule type" value="Genomic_DNA"/>
</dbReference>
<dbReference type="Pfam" id="PF17784">
    <property type="entry name" value="Sulfotransfer_4"/>
    <property type="match status" value="1"/>
</dbReference>
<dbReference type="InterPro" id="IPR027417">
    <property type="entry name" value="P-loop_NTPase"/>
</dbReference>
<protein>
    <recommendedName>
        <fullName evidence="4">NAD dependent epimerase/dehydratase</fullName>
    </recommendedName>
</protein>
<dbReference type="KEGG" id="pbl:PAAG_01253"/>
<gene>
    <name evidence="2" type="ORF">PAAG_01253</name>
</gene>
<dbReference type="OrthoDB" id="408152at2759"/>
<dbReference type="OMA" id="CTRVVPM"/>
<proteinExistence type="predicted"/>
<dbReference type="RefSeq" id="XP_015701066.1">
    <property type="nucleotide sequence ID" value="XM_015844285.1"/>
</dbReference>